<dbReference type="AlphaFoldDB" id="A0A0W0TTI9"/>
<dbReference type="EMBL" id="LNYC01000056">
    <property type="protein sequence ID" value="KTC98784.1"/>
    <property type="molecule type" value="Genomic_DNA"/>
</dbReference>
<proteinExistence type="predicted"/>
<evidence type="ECO:0000313" key="3">
    <source>
        <dbReference type="Proteomes" id="UP000054785"/>
    </source>
</evidence>
<feature type="region of interest" description="Disordered" evidence="1">
    <location>
        <begin position="118"/>
        <end position="138"/>
    </location>
</feature>
<dbReference type="STRING" id="45065.Lgee_1473"/>
<organism evidence="2 3">
    <name type="scientific">Legionella geestiana</name>
    <dbReference type="NCBI Taxonomy" id="45065"/>
    <lineage>
        <taxon>Bacteria</taxon>
        <taxon>Pseudomonadati</taxon>
        <taxon>Pseudomonadota</taxon>
        <taxon>Gammaproteobacteria</taxon>
        <taxon>Legionellales</taxon>
        <taxon>Legionellaceae</taxon>
        <taxon>Legionella</taxon>
    </lineage>
</organism>
<evidence type="ECO:0000256" key="1">
    <source>
        <dbReference type="SAM" id="MobiDB-lite"/>
    </source>
</evidence>
<reference evidence="2 3" key="1">
    <citation type="submission" date="2015-11" db="EMBL/GenBank/DDBJ databases">
        <title>Genomic analysis of 38 Legionella species identifies large and diverse effector repertoires.</title>
        <authorList>
            <person name="Burstein D."/>
            <person name="Amaro F."/>
            <person name="Zusman T."/>
            <person name="Lifshitz Z."/>
            <person name="Cohen O."/>
            <person name="Gilbert J.A."/>
            <person name="Pupko T."/>
            <person name="Shuman H.A."/>
            <person name="Segal G."/>
        </authorList>
    </citation>
    <scope>NUCLEOTIDE SEQUENCE [LARGE SCALE GENOMIC DNA]</scope>
    <source>
        <strain evidence="2 3">ATCC 49504</strain>
    </source>
</reference>
<comment type="caution">
    <text evidence="2">The sequence shown here is derived from an EMBL/GenBank/DDBJ whole genome shotgun (WGS) entry which is preliminary data.</text>
</comment>
<sequence>MAGSALSNFNEAYSVIKKKVDVDAIKLYRQKTSLPRLDKTDERIQNLLKAIKFLLEDKERTQTLLNHVIYRGSKRIRLIVDGYINETMTDFDALTILHSLQEHLEFFNNLEQVLKPFVPPDTPSAASSSREERPESHYGPDIINALSAVKRITASEETCNKFINLPVYTGSRRIQDIVSGFKNKTMTNEQALTILNSLKTDNREFFARLVTELNTTLAPVSPAAPSAASSSVDEQPKSFYGPDIINVLSAVKRITANEETCNRFINLPVYKGSKRIQSIVSGFKKKTMTNEQALTILDSLKKDNTEFFARLVAELTTHIAPVPHAAPSAASSSRDERTEVSNYHIFQSLASMVANRNYKLLNQSIREHATVSNIIDRLEDMEPFRRIEPLLNTVEPDVYRSLLEACNIMCPTPKAPPAGFFVPRAMRRISPDDIQALHHCLTTNRILKQGYAVYSKNSYFSPVFCQISSGEVSISDKINALQHHIRTFKLDDINNNDLTVFKEFLSLTTTIMSDAIRETGIKLSWKEFCTEMVNKEGDQPQDGIWQLAVAYGASDLYIDSDLPSAPSFRT</sequence>
<accession>A0A0W0TTI9</accession>
<name>A0A0W0TTI9_9GAMM</name>
<protein>
    <submittedName>
        <fullName evidence="2">Uncharacterized protein</fullName>
    </submittedName>
</protein>
<evidence type="ECO:0000313" key="2">
    <source>
        <dbReference type="EMBL" id="KTC98784.1"/>
    </source>
</evidence>
<gene>
    <name evidence="2" type="ORF">Lgee_1473</name>
</gene>
<keyword evidence="3" id="KW-1185">Reference proteome</keyword>
<dbReference type="PATRIC" id="fig|45065.4.peg.1596"/>
<feature type="compositionally biased region" description="Basic and acidic residues" evidence="1">
    <location>
        <begin position="129"/>
        <end position="138"/>
    </location>
</feature>
<dbReference type="Proteomes" id="UP000054785">
    <property type="component" value="Unassembled WGS sequence"/>
</dbReference>